<feature type="compositionally biased region" description="Low complexity" evidence="1">
    <location>
        <begin position="1"/>
        <end position="13"/>
    </location>
</feature>
<evidence type="ECO:0000256" key="1">
    <source>
        <dbReference type="SAM" id="MobiDB-lite"/>
    </source>
</evidence>
<reference evidence="3" key="2">
    <citation type="submission" date="2021-04" db="EMBL/GenBank/DDBJ databases">
        <authorList>
            <person name="Gilroy R."/>
        </authorList>
    </citation>
    <scope>NUCLEOTIDE SEQUENCE</scope>
    <source>
        <strain evidence="3">ChiHjej13B12-24818</strain>
    </source>
</reference>
<feature type="domain" description="SAV-6107-like HEPN" evidence="2">
    <location>
        <begin position="58"/>
        <end position="126"/>
    </location>
</feature>
<accession>A0A9D2LG87</accession>
<evidence type="ECO:0000313" key="3">
    <source>
        <dbReference type="EMBL" id="HJB12029.1"/>
    </source>
</evidence>
<comment type="caution">
    <text evidence="3">The sequence shown here is derived from an EMBL/GenBank/DDBJ whole genome shotgun (WGS) entry which is preliminary data.</text>
</comment>
<name>A0A9D2LG87_9MICO</name>
<organism evidence="3 4">
    <name type="scientific">Candidatus Brachybacterium merdavium</name>
    <dbReference type="NCBI Taxonomy" id="2838513"/>
    <lineage>
        <taxon>Bacteria</taxon>
        <taxon>Bacillati</taxon>
        <taxon>Actinomycetota</taxon>
        <taxon>Actinomycetes</taxon>
        <taxon>Micrococcales</taxon>
        <taxon>Dermabacteraceae</taxon>
        <taxon>Brachybacterium</taxon>
    </lineage>
</organism>
<dbReference type="InterPro" id="IPR040891">
    <property type="entry name" value="HEPN_SAV_6107"/>
</dbReference>
<dbReference type="Pfam" id="PF18726">
    <property type="entry name" value="HEPN_SAV_6107"/>
    <property type="match status" value="1"/>
</dbReference>
<reference evidence="3" key="1">
    <citation type="journal article" date="2021" name="PeerJ">
        <title>Extensive microbial diversity within the chicken gut microbiome revealed by metagenomics and culture.</title>
        <authorList>
            <person name="Gilroy R."/>
            <person name="Ravi A."/>
            <person name="Getino M."/>
            <person name="Pursley I."/>
            <person name="Horton D.L."/>
            <person name="Alikhan N.F."/>
            <person name="Baker D."/>
            <person name="Gharbi K."/>
            <person name="Hall N."/>
            <person name="Watson M."/>
            <person name="Adriaenssens E.M."/>
            <person name="Foster-Nyarko E."/>
            <person name="Jarju S."/>
            <person name="Secka A."/>
            <person name="Antonio M."/>
            <person name="Oren A."/>
            <person name="Chaudhuri R.R."/>
            <person name="La Ragione R."/>
            <person name="Hildebrand F."/>
            <person name="Pallen M.J."/>
        </authorList>
    </citation>
    <scope>NUCLEOTIDE SEQUENCE</scope>
    <source>
        <strain evidence="3">ChiHjej13B12-24818</strain>
    </source>
</reference>
<gene>
    <name evidence="3" type="ORF">H9786_16145</name>
</gene>
<feature type="compositionally biased region" description="Gly residues" evidence="1">
    <location>
        <begin position="14"/>
        <end position="24"/>
    </location>
</feature>
<evidence type="ECO:0000259" key="2">
    <source>
        <dbReference type="Pfam" id="PF18726"/>
    </source>
</evidence>
<feature type="region of interest" description="Disordered" evidence="1">
    <location>
        <begin position="1"/>
        <end position="28"/>
    </location>
</feature>
<protein>
    <recommendedName>
        <fullName evidence="2">SAV-6107-like HEPN domain-containing protein</fullName>
    </recommendedName>
</protein>
<dbReference type="Proteomes" id="UP000823823">
    <property type="component" value="Unassembled WGS sequence"/>
</dbReference>
<sequence>MATITAGSRARGAAGSGRAAGSGGAAAPRSLRAHLARLDADQACLQRARQLLQQGRALSATEPRDAFELAHRAALRGAGVLVTRANRERRRPLPLNVWRALERIGGSAAERSAELTELVAERERLDRDPAAHPDPVLLERHLEQTARHLEQVADLLLEELPGPLTALAG</sequence>
<proteinExistence type="predicted"/>
<evidence type="ECO:0000313" key="4">
    <source>
        <dbReference type="Proteomes" id="UP000823823"/>
    </source>
</evidence>
<dbReference type="EMBL" id="DWZH01000136">
    <property type="protein sequence ID" value="HJB12029.1"/>
    <property type="molecule type" value="Genomic_DNA"/>
</dbReference>
<dbReference type="AlphaFoldDB" id="A0A9D2LG87"/>